<dbReference type="eggNOG" id="COG1999">
    <property type="taxonomic scope" value="Bacteria"/>
</dbReference>
<accession>B8G6M0</accession>
<keyword evidence="3" id="KW-0479">Metal-binding</keyword>
<dbReference type="Gene3D" id="3.40.30.10">
    <property type="entry name" value="Glutaredoxin"/>
    <property type="match status" value="1"/>
</dbReference>
<feature type="disulfide bond" description="Redox-active" evidence="4">
    <location>
        <begin position="90"/>
        <end position="94"/>
    </location>
</feature>
<evidence type="ECO:0000256" key="3">
    <source>
        <dbReference type="PIRSR" id="PIRSR603782-1"/>
    </source>
</evidence>
<dbReference type="KEGG" id="cag:Cagg_2969"/>
<protein>
    <submittedName>
        <fullName evidence="7">Electron transport protein SCO1/SenC</fullName>
    </submittedName>
</protein>
<dbReference type="PANTHER" id="PTHR12151:SF25">
    <property type="entry name" value="LINALOOL DEHYDRATASE_ISOMERASE DOMAIN-CONTAINING PROTEIN"/>
    <property type="match status" value="1"/>
</dbReference>
<evidence type="ECO:0000313" key="7">
    <source>
        <dbReference type="EMBL" id="ACL25829.1"/>
    </source>
</evidence>
<keyword evidence="5" id="KW-1133">Transmembrane helix</keyword>
<name>B8G6M0_CHLAD</name>
<dbReference type="InterPro" id="IPR013766">
    <property type="entry name" value="Thioredoxin_domain"/>
</dbReference>
<dbReference type="InterPro" id="IPR003782">
    <property type="entry name" value="SCO1/SenC"/>
</dbReference>
<dbReference type="Pfam" id="PF02630">
    <property type="entry name" value="SCO1-SenC"/>
    <property type="match status" value="1"/>
</dbReference>
<organism evidence="7 8">
    <name type="scientific">Chloroflexus aggregans (strain MD-66 / DSM 9485)</name>
    <dbReference type="NCBI Taxonomy" id="326427"/>
    <lineage>
        <taxon>Bacteria</taxon>
        <taxon>Bacillati</taxon>
        <taxon>Chloroflexota</taxon>
        <taxon>Chloroflexia</taxon>
        <taxon>Chloroflexales</taxon>
        <taxon>Chloroflexineae</taxon>
        <taxon>Chloroflexaceae</taxon>
        <taxon>Chloroflexus</taxon>
    </lineage>
</organism>
<dbReference type="EMBL" id="CP001337">
    <property type="protein sequence ID" value="ACL25829.1"/>
    <property type="molecule type" value="Genomic_DNA"/>
</dbReference>
<keyword evidence="4" id="KW-1015">Disulfide bond</keyword>
<feature type="transmembrane region" description="Helical" evidence="5">
    <location>
        <begin position="20"/>
        <end position="45"/>
    </location>
</feature>
<reference evidence="7" key="1">
    <citation type="submission" date="2008-12" db="EMBL/GenBank/DDBJ databases">
        <title>Complete sequence of Chloroflexus aggregans DSM 9485.</title>
        <authorList>
            <consortium name="US DOE Joint Genome Institute"/>
            <person name="Lucas S."/>
            <person name="Copeland A."/>
            <person name="Lapidus A."/>
            <person name="Glavina del Rio T."/>
            <person name="Dalin E."/>
            <person name="Tice H."/>
            <person name="Pitluck S."/>
            <person name="Foster B."/>
            <person name="Larimer F."/>
            <person name="Land M."/>
            <person name="Hauser L."/>
            <person name="Kyrpides N."/>
            <person name="Mikhailova N."/>
            <person name="Bryant D."/>
            <person name="Richardson P."/>
        </authorList>
    </citation>
    <scope>NUCLEOTIDE SEQUENCE</scope>
    <source>
        <strain evidence="7">DSM 9485</strain>
    </source>
</reference>
<dbReference type="GO" id="GO:0046872">
    <property type="term" value="F:metal ion binding"/>
    <property type="evidence" value="ECO:0007669"/>
    <property type="project" value="UniProtKB-KW"/>
</dbReference>
<sequence>MGLDIALPATTNELTTRRQVIIRLLFGLGIILIGGLIAAFLWFVIARPVKVLPRGEPLPPFALTDQRGNRLLDSDLRGRMVFISLMHSRCGDECAEQNRRLLELRQALQTAGRLGSEVLFLTITLDPAHDTPADLSALAGQLGVDPQSWRFVTGDPRDVKMLVGGGLGVYYTEPDETGKLYAERRTFLIDPVGNVRTSYPADGPPLAIALRDVDLIAREMGSQGAMRLVYEASHLFVCYPE</sequence>
<evidence type="ECO:0000256" key="4">
    <source>
        <dbReference type="PIRSR" id="PIRSR603782-2"/>
    </source>
</evidence>
<feature type="binding site" evidence="3">
    <location>
        <position position="94"/>
    </location>
    <ligand>
        <name>Cu cation</name>
        <dbReference type="ChEBI" id="CHEBI:23378"/>
    </ligand>
</feature>
<dbReference type="HOGENOM" id="CLU_050131_2_1_0"/>
<dbReference type="AlphaFoldDB" id="B8G6M0"/>
<comment type="similarity">
    <text evidence="1">Belongs to the SCO1/2 family.</text>
</comment>
<feature type="domain" description="Thioredoxin" evidence="6">
    <location>
        <begin position="52"/>
        <end position="218"/>
    </location>
</feature>
<dbReference type="PROSITE" id="PS51352">
    <property type="entry name" value="THIOREDOXIN_2"/>
    <property type="match status" value="1"/>
</dbReference>
<evidence type="ECO:0000259" key="6">
    <source>
        <dbReference type="PROSITE" id="PS51352"/>
    </source>
</evidence>
<dbReference type="STRING" id="326427.Cagg_2969"/>
<proteinExistence type="inferred from homology"/>
<keyword evidence="5" id="KW-0812">Transmembrane</keyword>
<evidence type="ECO:0000256" key="2">
    <source>
        <dbReference type="ARBA" id="ARBA00023008"/>
    </source>
</evidence>
<gene>
    <name evidence="7" type="ordered locus">Cagg_2969</name>
</gene>
<dbReference type="SUPFAM" id="SSF52833">
    <property type="entry name" value="Thioredoxin-like"/>
    <property type="match status" value="1"/>
</dbReference>
<feature type="binding site" evidence="3">
    <location>
        <position position="90"/>
    </location>
    <ligand>
        <name>Cu cation</name>
        <dbReference type="ChEBI" id="CHEBI:23378"/>
    </ligand>
</feature>
<evidence type="ECO:0000256" key="1">
    <source>
        <dbReference type="ARBA" id="ARBA00010996"/>
    </source>
</evidence>
<evidence type="ECO:0000313" key="8">
    <source>
        <dbReference type="Proteomes" id="UP000002508"/>
    </source>
</evidence>
<dbReference type="PANTHER" id="PTHR12151">
    <property type="entry name" value="ELECTRON TRANSPORT PROTIN SCO1/SENC FAMILY MEMBER"/>
    <property type="match status" value="1"/>
</dbReference>
<dbReference type="Proteomes" id="UP000002508">
    <property type="component" value="Chromosome"/>
</dbReference>
<dbReference type="RefSeq" id="WP_015941685.1">
    <property type="nucleotide sequence ID" value="NC_011831.1"/>
</dbReference>
<dbReference type="InterPro" id="IPR036249">
    <property type="entry name" value="Thioredoxin-like_sf"/>
</dbReference>
<dbReference type="CDD" id="cd02968">
    <property type="entry name" value="SCO"/>
    <property type="match status" value="1"/>
</dbReference>
<evidence type="ECO:0000256" key="5">
    <source>
        <dbReference type="SAM" id="Phobius"/>
    </source>
</evidence>
<dbReference type="OrthoDB" id="5296507at2"/>
<keyword evidence="8" id="KW-1185">Reference proteome</keyword>
<keyword evidence="5" id="KW-0472">Membrane</keyword>
<keyword evidence="2 3" id="KW-0186">Copper</keyword>